<dbReference type="SUPFAM" id="SSF109604">
    <property type="entry name" value="HD-domain/PDEase-like"/>
    <property type="match status" value="1"/>
</dbReference>
<dbReference type="Pfam" id="PF13487">
    <property type="entry name" value="HD_5"/>
    <property type="match status" value="1"/>
</dbReference>
<dbReference type="RefSeq" id="WP_353296089.1">
    <property type="nucleotide sequence ID" value="NZ_BAABWH010000012.1"/>
</dbReference>
<evidence type="ECO:0000256" key="1">
    <source>
        <dbReference type="PROSITE-ProRule" id="PRU00169"/>
    </source>
</evidence>
<evidence type="ECO:0000256" key="2">
    <source>
        <dbReference type="SAM" id="Coils"/>
    </source>
</evidence>
<proteinExistence type="predicted"/>
<feature type="domain" description="Response regulatory" evidence="3">
    <location>
        <begin position="18"/>
        <end position="133"/>
    </location>
</feature>
<dbReference type="InterPro" id="IPR001789">
    <property type="entry name" value="Sig_transdc_resp-reg_receiver"/>
</dbReference>
<dbReference type="InterPro" id="IPR052020">
    <property type="entry name" value="Cyclic_di-GMP/3'3'-cGAMP_PDE"/>
</dbReference>
<feature type="modified residue" description="4-aspartylphosphate" evidence="1">
    <location>
        <position position="67"/>
    </location>
</feature>
<dbReference type="PANTHER" id="PTHR45228:SF8">
    <property type="entry name" value="TWO-COMPONENT RESPONSE REGULATOR-RELATED"/>
    <property type="match status" value="1"/>
</dbReference>
<evidence type="ECO:0000313" key="6">
    <source>
        <dbReference type="Proteomes" id="UP001481413"/>
    </source>
</evidence>
<evidence type="ECO:0000313" key="5">
    <source>
        <dbReference type="EMBL" id="GAA6146879.1"/>
    </source>
</evidence>
<gene>
    <name evidence="5" type="ORF">NBRC116585_29990</name>
</gene>
<dbReference type="InterPro" id="IPR011006">
    <property type="entry name" value="CheY-like_superfamily"/>
</dbReference>
<dbReference type="InterPro" id="IPR037522">
    <property type="entry name" value="HD_GYP_dom"/>
</dbReference>
<dbReference type="PROSITE" id="PS50110">
    <property type="entry name" value="RESPONSE_REGULATORY"/>
    <property type="match status" value="1"/>
</dbReference>
<evidence type="ECO:0000259" key="3">
    <source>
        <dbReference type="PROSITE" id="PS50110"/>
    </source>
</evidence>
<dbReference type="InterPro" id="IPR003607">
    <property type="entry name" value="HD/PDEase_dom"/>
</dbReference>
<keyword evidence="1" id="KW-0597">Phosphoprotein</keyword>
<dbReference type="PROSITE" id="PS51832">
    <property type="entry name" value="HD_GYP"/>
    <property type="match status" value="1"/>
</dbReference>
<reference evidence="5 6" key="1">
    <citation type="submission" date="2024-04" db="EMBL/GenBank/DDBJ databases">
        <title>Draft genome sequence of Thalassolituus maritimus NBRC 116585.</title>
        <authorList>
            <person name="Miyakawa T."/>
            <person name="Kusuya Y."/>
            <person name="Miura T."/>
        </authorList>
    </citation>
    <scope>NUCLEOTIDE SEQUENCE [LARGE SCALE GENOMIC DNA]</scope>
    <source>
        <strain evidence="5 6">5NW40-0001</strain>
    </source>
</reference>
<dbReference type="Gene3D" id="1.10.3210.10">
    <property type="entry name" value="Hypothetical protein af1432"/>
    <property type="match status" value="1"/>
</dbReference>
<sequence>MVFAGTTSQGQNQANKPVVLIVDDEENILKALTRSLGRIDVDVVTATSAGDALYILENTDVDLVISDMRMPGDDGAELLRQVAERSPNTLRFLLTGHSDMESTIRAINEGKIHQYLTKPWDDVKLRKLIEESLHTRLLEARNQRLQAELAAKSTQLEELNASLEKRVEDRTEELKLNARLLEHAFSDLQKSYGHVLRLASSLGALREPGAAEAAESRARMAESLAEALGLGEQDIREIRDAALLSDLGNIGLPDALLSRPLVEYDGADMQEYAQVPILAEAALMGIPGMRHSAAMLRSQFERFDGSGYPDHLVGAAIPAGARIIALVRDYTDLLRGRFTGESMTAQQARSELLRQSNQRYDPVMVDIFCEACSAFDTEDLALNEEYAKLDELEAGRVLAQDLYSEKGMILLRKGHVLTAELLQRLTHLQQWSGRDFDMVVEKQNRPDSDCEGLAETRAGS</sequence>
<dbReference type="CDD" id="cd00077">
    <property type="entry name" value="HDc"/>
    <property type="match status" value="1"/>
</dbReference>
<feature type="domain" description="HD-GYP" evidence="4">
    <location>
        <begin position="188"/>
        <end position="384"/>
    </location>
</feature>
<dbReference type="Proteomes" id="UP001481413">
    <property type="component" value="Unassembled WGS sequence"/>
</dbReference>
<dbReference type="Gene3D" id="3.40.50.2300">
    <property type="match status" value="1"/>
</dbReference>
<dbReference type="CDD" id="cd17569">
    <property type="entry name" value="REC_HupR-like"/>
    <property type="match status" value="1"/>
</dbReference>
<dbReference type="EMBL" id="BAABWH010000012">
    <property type="protein sequence ID" value="GAA6146879.1"/>
    <property type="molecule type" value="Genomic_DNA"/>
</dbReference>
<dbReference type="PANTHER" id="PTHR45228">
    <property type="entry name" value="CYCLIC DI-GMP PHOSPHODIESTERASE TM_0186-RELATED"/>
    <property type="match status" value="1"/>
</dbReference>
<dbReference type="Pfam" id="PF00072">
    <property type="entry name" value="Response_reg"/>
    <property type="match status" value="1"/>
</dbReference>
<evidence type="ECO:0000259" key="4">
    <source>
        <dbReference type="PROSITE" id="PS51832"/>
    </source>
</evidence>
<dbReference type="SMART" id="SM00448">
    <property type="entry name" value="REC"/>
    <property type="match status" value="1"/>
</dbReference>
<feature type="coiled-coil region" evidence="2">
    <location>
        <begin position="135"/>
        <end position="173"/>
    </location>
</feature>
<name>A0ABQ0A3A1_9GAMM</name>
<comment type="caution">
    <text evidence="5">The sequence shown here is derived from an EMBL/GenBank/DDBJ whole genome shotgun (WGS) entry which is preliminary data.</text>
</comment>
<keyword evidence="6" id="KW-1185">Reference proteome</keyword>
<accession>A0ABQ0A3A1</accession>
<protein>
    <submittedName>
        <fullName evidence="5">Two-component system response regulator</fullName>
    </submittedName>
</protein>
<organism evidence="5 6">
    <name type="scientific">Thalassolituus maritimus</name>
    <dbReference type="NCBI Taxonomy" id="484498"/>
    <lineage>
        <taxon>Bacteria</taxon>
        <taxon>Pseudomonadati</taxon>
        <taxon>Pseudomonadota</taxon>
        <taxon>Gammaproteobacteria</taxon>
        <taxon>Oceanospirillales</taxon>
        <taxon>Oceanospirillaceae</taxon>
        <taxon>Thalassolituus</taxon>
    </lineage>
</organism>
<dbReference type="SUPFAM" id="SSF52172">
    <property type="entry name" value="CheY-like"/>
    <property type="match status" value="1"/>
</dbReference>
<keyword evidence="2" id="KW-0175">Coiled coil</keyword>